<dbReference type="GO" id="GO:0003824">
    <property type="term" value="F:catalytic activity"/>
    <property type="evidence" value="ECO:0007669"/>
    <property type="project" value="InterPro"/>
</dbReference>
<dbReference type="SUPFAM" id="SSF102114">
    <property type="entry name" value="Radical SAM enzymes"/>
    <property type="match status" value="1"/>
</dbReference>
<evidence type="ECO:0000313" key="7">
    <source>
        <dbReference type="Proteomes" id="UP000277633"/>
    </source>
</evidence>
<feature type="domain" description="Radical SAM core" evidence="5">
    <location>
        <begin position="3"/>
        <end position="224"/>
    </location>
</feature>
<keyword evidence="4" id="KW-0411">Iron-sulfur</keyword>
<dbReference type="InterPro" id="IPR058240">
    <property type="entry name" value="rSAM_sf"/>
</dbReference>
<reference evidence="6 7" key="1">
    <citation type="submission" date="2018-06" db="EMBL/GenBank/DDBJ databases">
        <title>Extensive metabolic versatility and redundancy in microbially diverse, dynamic hydrothermal sediments.</title>
        <authorList>
            <person name="Dombrowski N."/>
            <person name="Teske A."/>
            <person name="Baker B.J."/>
        </authorList>
    </citation>
    <scope>NUCLEOTIDE SEQUENCE [LARGE SCALE GENOMIC DNA]</scope>
    <source>
        <strain evidence="6">B9_G13</strain>
    </source>
</reference>
<evidence type="ECO:0000313" key="6">
    <source>
        <dbReference type="EMBL" id="RLG70456.1"/>
    </source>
</evidence>
<keyword evidence="1" id="KW-0949">S-adenosyl-L-methionine</keyword>
<dbReference type="GO" id="GO:0051539">
    <property type="term" value="F:4 iron, 4 sulfur cluster binding"/>
    <property type="evidence" value="ECO:0007669"/>
    <property type="project" value="UniProtKB-KW"/>
</dbReference>
<evidence type="ECO:0000256" key="3">
    <source>
        <dbReference type="ARBA" id="ARBA00023004"/>
    </source>
</evidence>
<dbReference type="AlphaFoldDB" id="A0A497JH98"/>
<dbReference type="InterPro" id="IPR050377">
    <property type="entry name" value="Radical_SAM_PqqE_MftC-like"/>
</dbReference>
<dbReference type="SFLD" id="SFLDG01067">
    <property type="entry name" value="SPASM/twitch_domain_containing"/>
    <property type="match status" value="1"/>
</dbReference>
<dbReference type="PANTHER" id="PTHR11228:SF34">
    <property type="entry name" value="TUNGSTEN-CONTAINING ALDEHYDE FERREDOXIN OXIDOREDUCTASE COFACTOR MODIFYING PROTEIN"/>
    <property type="match status" value="1"/>
</dbReference>
<evidence type="ECO:0000259" key="5">
    <source>
        <dbReference type="PROSITE" id="PS51918"/>
    </source>
</evidence>
<proteinExistence type="predicted"/>
<dbReference type="CDD" id="cd01335">
    <property type="entry name" value="Radical_SAM"/>
    <property type="match status" value="1"/>
</dbReference>
<dbReference type="SFLD" id="SFLDS00029">
    <property type="entry name" value="Radical_SAM"/>
    <property type="match status" value="1"/>
</dbReference>
<dbReference type="GO" id="GO:0046872">
    <property type="term" value="F:metal ion binding"/>
    <property type="evidence" value="ECO:0007669"/>
    <property type="project" value="UniProtKB-KW"/>
</dbReference>
<dbReference type="Pfam" id="PF04055">
    <property type="entry name" value="Radical_SAM"/>
    <property type="match status" value="1"/>
</dbReference>
<evidence type="ECO:0000256" key="4">
    <source>
        <dbReference type="ARBA" id="ARBA00023014"/>
    </source>
</evidence>
<dbReference type="InterPro" id="IPR013785">
    <property type="entry name" value="Aldolase_TIM"/>
</dbReference>
<accession>A0A497JH98</accession>
<organism evidence="6 7">
    <name type="scientific">Candidatus Iainarchaeum sp</name>
    <dbReference type="NCBI Taxonomy" id="3101447"/>
    <lineage>
        <taxon>Archaea</taxon>
        <taxon>Candidatus Iainarchaeota</taxon>
        <taxon>Candidatus Iainarchaeia</taxon>
        <taxon>Candidatus Iainarchaeales</taxon>
        <taxon>Candidatus Iainarchaeaceae</taxon>
        <taxon>Candidatus Iainarchaeum</taxon>
    </lineage>
</organism>
<dbReference type="PROSITE" id="PS51918">
    <property type="entry name" value="RADICAL_SAM"/>
    <property type="match status" value="1"/>
</dbReference>
<evidence type="ECO:0000256" key="2">
    <source>
        <dbReference type="ARBA" id="ARBA00022723"/>
    </source>
</evidence>
<comment type="caution">
    <text evidence="6">The sequence shown here is derived from an EMBL/GenBank/DDBJ whole genome shotgun (WGS) entry which is preliminary data.</text>
</comment>
<protein>
    <recommendedName>
        <fullName evidence="5">Radical SAM core domain-containing protein</fullName>
    </recommendedName>
</protein>
<keyword evidence="2" id="KW-0479">Metal-binding</keyword>
<dbReference type="PANTHER" id="PTHR11228">
    <property type="entry name" value="RADICAL SAM DOMAIN PROTEIN"/>
    <property type="match status" value="1"/>
</dbReference>
<dbReference type="Gene3D" id="3.20.20.70">
    <property type="entry name" value="Aldolase class I"/>
    <property type="match status" value="1"/>
</dbReference>
<sequence length="318" mass="36995">MVEGERHSKVEILMNWQCNQRCIFCSVGHKLVSDGSIKPWNEIKKDIDFAKKRGANIISFSGGEPTIRKDLFKAIEYANKLGFDVIEIQTNGRMLKYREYVEKIVDLGVNRVLVSIHAPNAELEDFLTQVKGSFEEKVQGMKHLEELNIEKRTSTVINQYNYKVLPEMARFLLKFKKNTKSYHLNFAIPDGFAKQNFNEMVPRMSEAAPYIKKACDIMLKKDGKPFLHNIYPCILPEHTSLMSELTKTDTILIGPKFKTDIQKNRYKYRSKGPECKRCKYYLLCVGPFKEYTKVRGFGEFKPIEGKWLSPEEFTLQEY</sequence>
<dbReference type="InterPro" id="IPR007197">
    <property type="entry name" value="rSAM"/>
</dbReference>
<name>A0A497JH98_9ARCH</name>
<evidence type="ECO:0000256" key="1">
    <source>
        <dbReference type="ARBA" id="ARBA00022691"/>
    </source>
</evidence>
<dbReference type="Proteomes" id="UP000277633">
    <property type="component" value="Unassembled WGS sequence"/>
</dbReference>
<gene>
    <name evidence="6" type="ORF">DRO07_00130</name>
</gene>
<keyword evidence="3" id="KW-0408">Iron</keyword>
<dbReference type="EMBL" id="QMWO01000002">
    <property type="protein sequence ID" value="RLG70456.1"/>
    <property type="molecule type" value="Genomic_DNA"/>
</dbReference>